<accession>A0A9K3J147</accession>
<proteinExistence type="predicted"/>
<name>A0A9K3J147_HELAN</name>
<dbReference type="PANTHER" id="PTHR32387:SF3">
    <property type="entry name" value="ATP_DNA BINDING PROTEIN"/>
    <property type="match status" value="1"/>
</dbReference>
<gene>
    <name evidence="1" type="ORF">HanXRQr2_Chr05g0227511</name>
</gene>
<dbReference type="Proteomes" id="UP000215914">
    <property type="component" value="Unassembled WGS sequence"/>
</dbReference>
<dbReference type="PANTHER" id="PTHR32387">
    <property type="entry name" value="WU:FJ29H11"/>
    <property type="match status" value="1"/>
</dbReference>
<evidence type="ECO:0000313" key="1">
    <source>
        <dbReference type="EMBL" id="KAF5806949.1"/>
    </source>
</evidence>
<reference evidence="1" key="1">
    <citation type="journal article" date="2017" name="Nature">
        <title>The sunflower genome provides insights into oil metabolism, flowering and Asterid evolution.</title>
        <authorList>
            <person name="Badouin H."/>
            <person name="Gouzy J."/>
            <person name="Grassa C.J."/>
            <person name="Murat F."/>
            <person name="Staton S.E."/>
            <person name="Cottret L."/>
            <person name="Lelandais-Briere C."/>
            <person name="Owens G.L."/>
            <person name="Carrere S."/>
            <person name="Mayjonade B."/>
            <person name="Legrand L."/>
            <person name="Gill N."/>
            <person name="Kane N.C."/>
            <person name="Bowers J.E."/>
            <person name="Hubner S."/>
            <person name="Bellec A."/>
            <person name="Berard A."/>
            <person name="Berges H."/>
            <person name="Blanchet N."/>
            <person name="Boniface M.C."/>
            <person name="Brunel D."/>
            <person name="Catrice O."/>
            <person name="Chaidir N."/>
            <person name="Claudel C."/>
            <person name="Donnadieu C."/>
            <person name="Faraut T."/>
            <person name="Fievet G."/>
            <person name="Helmstetter N."/>
            <person name="King M."/>
            <person name="Knapp S.J."/>
            <person name="Lai Z."/>
            <person name="Le Paslier M.C."/>
            <person name="Lippi Y."/>
            <person name="Lorenzon L."/>
            <person name="Mandel J.R."/>
            <person name="Marage G."/>
            <person name="Marchand G."/>
            <person name="Marquand E."/>
            <person name="Bret-Mestries E."/>
            <person name="Morien E."/>
            <person name="Nambeesan S."/>
            <person name="Nguyen T."/>
            <person name="Pegot-Espagnet P."/>
            <person name="Pouilly N."/>
            <person name="Raftis F."/>
            <person name="Sallet E."/>
            <person name="Schiex T."/>
            <person name="Thomas J."/>
            <person name="Vandecasteele C."/>
            <person name="Vares D."/>
            <person name="Vear F."/>
            <person name="Vautrin S."/>
            <person name="Crespi M."/>
            <person name="Mangin B."/>
            <person name="Burke J.M."/>
            <person name="Salse J."/>
            <person name="Munos S."/>
            <person name="Vincourt P."/>
            <person name="Rieseberg L.H."/>
            <person name="Langlade N.B."/>
        </authorList>
    </citation>
    <scope>NUCLEOTIDE SEQUENCE</scope>
    <source>
        <tissue evidence="1">Leaves</tissue>
    </source>
</reference>
<comment type="caution">
    <text evidence="1">The sequence shown here is derived from an EMBL/GenBank/DDBJ whole genome shotgun (WGS) entry which is preliminary data.</text>
</comment>
<dbReference type="EMBL" id="MNCJ02000320">
    <property type="protein sequence ID" value="KAF5806949.1"/>
    <property type="molecule type" value="Genomic_DNA"/>
</dbReference>
<dbReference type="InterPro" id="IPR052957">
    <property type="entry name" value="Auxin_embryo_med"/>
</dbReference>
<evidence type="ECO:0000313" key="2">
    <source>
        <dbReference type="Proteomes" id="UP000215914"/>
    </source>
</evidence>
<reference evidence="1" key="2">
    <citation type="submission" date="2020-06" db="EMBL/GenBank/DDBJ databases">
        <title>Helianthus annuus Genome sequencing and assembly Release 2.</title>
        <authorList>
            <person name="Gouzy J."/>
            <person name="Langlade N."/>
            <person name="Munos S."/>
        </authorList>
    </citation>
    <scope>NUCLEOTIDE SEQUENCE</scope>
    <source>
        <tissue evidence="1">Leaves</tissue>
    </source>
</reference>
<keyword evidence="2" id="KW-1185">Reference proteome</keyword>
<sequence length="1323" mass="150535">MLEASSGSILQNGSVLVDIPLVDVKFYGNEIWNYKEDLKTAGVRFENKEACEFIGERLMSLAASSKLTRDNVASILKFIRYLGAHYIPSTELVNRIKQGKWVKTSLGDMTPDNSVLFSNEWKAASQLSNIPFIDQDYYGEVLSFKKELELLGVMVNFDKSRYQLVSDNLKSSSLLTSLSSEAMLLLLRCIEKLRSSDKLVQAVKNKKCVKTNLGYRCPSECFLVTSETKWGCLLQVFGSFPILDANFYGSSIFSMEKELKKIGVMIDFEDAAKEFTRIFKQQASASSIRKENVFSFLECYRKLKKIKLKFPEELTKCIREDKWLKTKLGDYKSPKECILFGAEWESITPITILPFIDDSSNFYGNGIHDYKAELKLLGVTTEFKDGAKFVAAGLYLPECSSFFEPFGSKSLNESLCLSHLIARETASVGIRALVFQMAHCGSKYSRNRRTADRGNGEDASDLLNREVEHNRQLAWLTLGLGSVERVGQLQPLIPGLGLVLPSTWKETEPEELVRDKLSGDEEHPANGDTIFDSPPVYDEYEDGEWYSWMTGCAIETLEVRQISDVKFRKIYEFHHHLEYPTFCSRSKQFESDEGTAFDSFLNRHHIHLRFFGRCDLGDYMVRLRSHVIRITQTLGSPLDLKIQNKNNIGVAMDTGGDAVVGAGVDGLGGGTNVVLEVPRVLPKIMGRLTGSLRNLGSHENLKFQNKEQIQVAKDKDINKIRDCMVVLHKEGDKVINVDEDDLNENYEPLHSGHTREFQDHGYTYMGQLYDKVTNKFNSNGDGNLLSHLNISTTGGTSLGSGKMTREVKQFRQVVVIITSVSRVDVPFDPGGFRSKTKLEDDCALLDSVKRLKESASEIPAKFLDKLSQKNWLKTYFGYKRPNECLLFSSDWDSFLKCDDGPFIDEKFYGSHIDSYKEELNLLGVITDINKGCQMIASYLHSQSSFERINRFYKYLSDFKWEPADDDNKKIWLPRGSNNGEWVSPQDCVLHDKKNLFSGLLYVLEGYKYDTNILGFFAGIFNVKVHPSVDDYCMLWKKWEASGKQITHTECCAFWEFVVKNLNPETEKTFNKSFSKLPVSSPGSDGIFLSDKRDVFISDDLFLTDLFQRCSRPIFVWYPQPSSKTLTRTKLVDIYKKLGVRTISESAQKTLSNVDQVKLEPISSKEKFMKRGLVKLILGFLADPNLKLETERRHEAVSHMLGLEAFETVDPMTVKYVLSLSCGDVVTEAKRMIRWDKQNSKLFMQKRDKSGGQKSVIEHACHFGEVIAEGMLWENEEAVPQLSELIRLGFLVEFDEEAIEFLMKMKNLQIFLEDHDYLSSIFSC</sequence>
<dbReference type="Gramene" id="mRNA:HanXRQr2_Chr05g0227511">
    <property type="protein sequence ID" value="mRNA:HanXRQr2_Chr05g0227511"/>
    <property type="gene ID" value="HanXRQr2_Chr05g0227511"/>
</dbReference>
<organism evidence="1 2">
    <name type="scientific">Helianthus annuus</name>
    <name type="common">Common sunflower</name>
    <dbReference type="NCBI Taxonomy" id="4232"/>
    <lineage>
        <taxon>Eukaryota</taxon>
        <taxon>Viridiplantae</taxon>
        <taxon>Streptophyta</taxon>
        <taxon>Embryophyta</taxon>
        <taxon>Tracheophyta</taxon>
        <taxon>Spermatophyta</taxon>
        <taxon>Magnoliopsida</taxon>
        <taxon>eudicotyledons</taxon>
        <taxon>Gunneridae</taxon>
        <taxon>Pentapetalae</taxon>
        <taxon>asterids</taxon>
        <taxon>campanulids</taxon>
        <taxon>Asterales</taxon>
        <taxon>Asteraceae</taxon>
        <taxon>Asteroideae</taxon>
        <taxon>Heliantheae alliance</taxon>
        <taxon>Heliantheae</taxon>
        <taxon>Helianthus</taxon>
    </lineage>
</organism>
<protein>
    <submittedName>
        <fullName evidence="1">Uncharacterized protein</fullName>
    </submittedName>
</protein>